<dbReference type="Proteomes" id="UP000663836">
    <property type="component" value="Unassembled WGS sequence"/>
</dbReference>
<evidence type="ECO:0000313" key="1">
    <source>
        <dbReference type="EMBL" id="CAF1518922.1"/>
    </source>
</evidence>
<sequence>MSFISKLAFERYYTHIIIPNQHRIKSFYSSNLFVIDLIFTSSSIVSKFHRLETLILKNLESKYLGNILKYLTLLPHLFLLTIAVVDCKSNKTTLYRQTFSLP</sequence>
<proteinExistence type="predicted"/>
<dbReference type="Proteomes" id="UP000663864">
    <property type="component" value="Unassembled WGS sequence"/>
</dbReference>
<evidence type="ECO:0000313" key="3">
    <source>
        <dbReference type="Proteomes" id="UP000663864"/>
    </source>
</evidence>
<name>A0A815ULV1_9BILA</name>
<dbReference type="AlphaFoldDB" id="A0A815ULV1"/>
<evidence type="ECO:0000313" key="2">
    <source>
        <dbReference type="EMBL" id="CAF4159570.1"/>
    </source>
</evidence>
<feature type="non-terminal residue" evidence="1">
    <location>
        <position position="102"/>
    </location>
</feature>
<organism evidence="1 3">
    <name type="scientific">Rotaria sordida</name>
    <dbReference type="NCBI Taxonomy" id="392033"/>
    <lineage>
        <taxon>Eukaryota</taxon>
        <taxon>Metazoa</taxon>
        <taxon>Spiralia</taxon>
        <taxon>Gnathifera</taxon>
        <taxon>Rotifera</taxon>
        <taxon>Eurotatoria</taxon>
        <taxon>Bdelloidea</taxon>
        <taxon>Philodinida</taxon>
        <taxon>Philodinidae</taxon>
        <taxon>Rotaria</taxon>
    </lineage>
</organism>
<protein>
    <submittedName>
        <fullName evidence="1">Uncharacterized protein</fullName>
    </submittedName>
</protein>
<dbReference type="EMBL" id="CAJOBD010010890">
    <property type="protein sequence ID" value="CAF4159570.1"/>
    <property type="molecule type" value="Genomic_DNA"/>
</dbReference>
<gene>
    <name evidence="2" type="ORF">JBS370_LOCUS34425</name>
    <name evidence="1" type="ORF">ZHD862_LOCUS38285</name>
</gene>
<accession>A0A815ULV1</accession>
<dbReference type="EMBL" id="CAJNOT010008539">
    <property type="protein sequence ID" value="CAF1518922.1"/>
    <property type="molecule type" value="Genomic_DNA"/>
</dbReference>
<reference evidence="1" key="1">
    <citation type="submission" date="2021-02" db="EMBL/GenBank/DDBJ databases">
        <authorList>
            <person name="Nowell W R."/>
        </authorList>
    </citation>
    <scope>NUCLEOTIDE SEQUENCE</scope>
</reference>
<comment type="caution">
    <text evidence="1">The sequence shown here is derived from an EMBL/GenBank/DDBJ whole genome shotgun (WGS) entry which is preliminary data.</text>
</comment>